<accession>A0AC61S4Q7</accession>
<sequence length="208" mass="22133">MKFTLTIICVFATGIAVGLTHVLPETLPYSEATTIILYILIAQIGFSLGSSPNLKDLLKEINLKNLLIPIGTIAGTLLFSLITGCIIGKHSPGEWLALGSGLGYYSLSSVLILDLKTSQIGLQAAQELATLAIFTNIIREILSISLIPIIARKFDAYAAVSATGVCSLDVALPFIERQGGKRMVAISVLHGAVLELCAPLLVTLFCMF</sequence>
<dbReference type="EMBL" id="SSTG01000083">
    <property type="protein sequence ID" value="THG49028.1"/>
    <property type="molecule type" value="Genomic_DNA"/>
</dbReference>
<evidence type="ECO:0000313" key="2">
    <source>
        <dbReference type="Proteomes" id="UP000305401"/>
    </source>
</evidence>
<keyword evidence="2" id="KW-1185">Reference proteome</keyword>
<name>A0AC61S4Q7_9BACT</name>
<evidence type="ECO:0000313" key="1">
    <source>
        <dbReference type="EMBL" id="THG49028.1"/>
    </source>
</evidence>
<proteinExistence type="predicted"/>
<reference evidence="1" key="1">
    <citation type="submission" date="2019-04" db="EMBL/GenBank/DDBJ databases">
        <title>Microbes associate with the intestines of laboratory mice.</title>
        <authorList>
            <person name="Navarre W."/>
            <person name="Wong E."/>
            <person name="Huang K.C."/>
            <person name="Tropini C."/>
            <person name="Ng K."/>
            <person name="Yu B."/>
        </authorList>
    </citation>
    <scope>NUCLEOTIDE SEQUENCE</scope>
    <source>
        <strain evidence="1">NM86_A22</strain>
    </source>
</reference>
<protein>
    <submittedName>
        <fullName evidence="1">Lysine exporter LysO family protein</fullName>
    </submittedName>
</protein>
<gene>
    <name evidence="1" type="ORF">E5990_07175</name>
</gene>
<organism evidence="1 2">
    <name type="scientific">Muribaculum caecicola</name>
    <dbReference type="NCBI Taxonomy" id="3038144"/>
    <lineage>
        <taxon>Bacteria</taxon>
        <taxon>Pseudomonadati</taxon>
        <taxon>Bacteroidota</taxon>
        <taxon>Bacteroidia</taxon>
        <taxon>Bacteroidales</taxon>
        <taxon>Muribaculaceae</taxon>
        <taxon>Muribaculum</taxon>
    </lineage>
</organism>
<dbReference type="Proteomes" id="UP000305401">
    <property type="component" value="Unassembled WGS sequence"/>
</dbReference>
<comment type="caution">
    <text evidence="1">The sequence shown here is derived from an EMBL/GenBank/DDBJ whole genome shotgun (WGS) entry which is preliminary data.</text>
</comment>